<reference evidence="2 3" key="1">
    <citation type="journal article" date="2007" name="J. Bacteriol.">
        <title>Whole-genome analysis of the methyl tert-butyl ether-degrading beta-proteobacterium Methylibium petroleiphilum PM1.</title>
        <authorList>
            <person name="Kane S.R."/>
            <person name="Chakicherla A.Y."/>
            <person name="Chain P.S.G."/>
            <person name="Schmidt R."/>
            <person name="Shin M.W."/>
            <person name="Legler T.C."/>
            <person name="Scow K.M."/>
            <person name="Larimer F.W."/>
            <person name="Lucas S.M."/>
            <person name="Richardson P.M."/>
            <person name="Hristova K.R."/>
        </authorList>
    </citation>
    <scope>NUCLEOTIDE SEQUENCE [LARGE SCALE GENOMIC DNA]</scope>
    <source>
        <strain evidence="3">ATCC BAA-1232 / LMG 22953 / PM1</strain>
    </source>
</reference>
<dbReference type="SUPFAM" id="SSF54001">
    <property type="entry name" value="Cysteine proteinases"/>
    <property type="match status" value="1"/>
</dbReference>
<sequence length="271" mass="30753">MLIKIGFDIELSVASPMALIHLLHVHPTRRDDLVTPENFWITPFFGNDEYVDSYGNHCGRVNVPPGVGSVRFTNDAVVRDSGLPDPVAYGAWQHDPRDLPLATLQFLLPSRYCEVDSELLNFAWNQFGQTPLGWARVQAICDFVHGHIRFDYRNARANRTALEGYRERTGVCRDFAHLAVTLCRCMNIPARYVTGYLGDIGVPPAPYPMDFSAWFEVYLGEQWYTFDARHNQPRIGRIVMGRGRDAGDVPITMAFGQNQLLRFEVTTEEVS</sequence>
<dbReference type="Pfam" id="PF01841">
    <property type="entry name" value="Transglut_core"/>
    <property type="match status" value="1"/>
</dbReference>
<evidence type="ECO:0000313" key="3">
    <source>
        <dbReference type="Proteomes" id="UP000000366"/>
    </source>
</evidence>
<dbReference type="EMBL" id="CP000555">
    <property type="protein sequence ID" value="ABM93015.1"/>
    <property type="molecule type" value="Genomic_DNA"/>
</dbReference>
<accession>A2SBS6</accession>
<dbReference type="KEGG" id="mpt:Mpe_A0053"/>
<dbReference type="SMART" id="SM00460">
    <property type="entry name" value="TGc"/>
    <property type="match status" value="1"/>
</dbReference>
<feature type="domain" description="Transglutaminase-like" evidence="1">
    <location>
        <begin position="164"/>
        <end position="230"/>
    </location>
</feature>
<dbReference type="AlphaFoldDB" id="A2SBS6"/>
<dbReference type="eggNOG" id="COG1305">
    <property type="taxonomic scope" value="Bacteria"/>
</dbReference>
<dbReference type="RefSeq" id="WP_011827654.1">
    <property type="nucleotide sequence ID" value="NC_008825.1"/>
</dbReference>
<dbReference type="PANTHER" id="PTHR33490:SF12">
    <property type="entry name" value="BLL5557 PROTEIN"/>
    <property type="match status" value="1"/>
</dbReference>
<evidence type="ECO:0000313" key="2">
    <source>
        <dbReference type="EMBL" id="ABM93015.1"/>
    </source>
</evidence>
<dbReference type="HOGENOM" id="CLU_064253_0_0_4"/>
<organism evidence="2 3">
    <name type="scientific">Methylibium petroleiphilum (strain ATCC BAA-1232 / LMG 22953 / PM1)</name>
    <dbReference type="NCBI Taxonomy" id="420662"/>
    <lineage>
        <taxon>Bacteria</taxon>
        <taxon>Pseudomonadati</taxon>
        <taxon>Pseudomonadota</taxon>
        <taxon>Betaproteobacteria</taxon>
        <taxon>Burkholderiales</taxon>
        <taxon>Sphaerotilaceae</taxon>
        <taxon>Methylibium</taxon>
    </lineage>
</organism>
<protein>
    <submittedName>
        <fullName evidence="2">Transglutaminase-like domain</fullName>
    </submittedName>
</protein>
<dbReference type="InterPro" id="IPR002931">
    <property type="entry name" value="Transglutaminase-like"/>
</dbReference>
<name>A2SBS6_METPP</name>
<dbReference type="STRING" id="420662.Mpe_A0053"/>
<dbReference type="Gene3D" id="3.10.620.30">
    <property type="match status" value="1"/>
</dbReference>
<evidence type="ECO:0000259" key="1">
    <source>
        <dbReference type="SMART" id="SM00460"/>
    </source>
</evidence>
<dbReference type="PANTHER" id="PTHR33490">
    <property type="entry name" value="BLR5614 PROTEIN-RELATED"/>
    <property type="match status" value="1"/>
</dbReference>
<proteinExistence type="predicted"/>
<dbReference type="InterPro" id="IPR038765">
    <property type="entry name" value="Papain-like_cys_pep_sf"/>
</dbReference>
<dbReference type="Gene3D" id="2.60.40.2250">
    <property type="match status" value="1"/>
</dbReference>
<dbReference type="Proteomes" id="UP000000366">
    <property type="component" value="Chromosome"/>
</dbReference>
<gene>
    <name evidence="2" type="ordered locus">Mpe_A0053</name>
</gene>
<keyword evidence="3" id="KW-1185">Reference proteome</keyword>